<feature type="transmembrane region" description="Helical" evidence="1">
    <location>
        <begin position="12"/>
        <end position="33"/>
    </location>
</feature>
<dbReference type="EMBL" id="JRFU01000106">
    <property type="protein sequence ID" value="PWE86463.1"/>
    <property type="molecule type" value="Genomic_DNA"/>
</dbReference>
<keyword evidence="1" id="KW-1133">Transmembrane helix</keyword>
<evidence type="ECO:0000313" key="2">
    <source>
        <dbReference type="EMBL" id="CUM69728.1"/>
    </source>
</evidence>
<protein>
    <submittedName>
        <fullName evidence="2">Uncharacterized protein</fullName>
    </submittedName>
</protein>
<sequence>MVDILKGMDVSLCVFMAGIVAFVIAAILYLFLWETWSKAYEEDLEEETIEYYMIYTVWSKPESYGSRVILATADEAEARFRFHLIRTVSEIYFSGAAIAEHRDGIRISKGDAKLYYVMKTVQVENL</sequence>
<dbReference type="STRING" id="39490.ERS852448_00044"/>
<keyword evidence="5" id="KW-1185">Reference proteome</keyword>
<name>A0A173QWS6_EUBRA</name>
<dbReference type="GeneID" id="42786249"/>
<dbReference type="RefSeq" id="WP_021738783.1">
    <property type="nucleotide sequence ID" value="NZ_CABKSU010000042.1"/>
</dbReference>
<dbReference type="Proteomes" id="UP000095492">
    <property type="component" value="Unassembled WGS sequence"/>
</dbReference>
<dbReference type="OrthoDB" id="9887618at2"/>
<evidence type="ECO:0000313" key="3">
    <source>
        <dbReference type="EMBL" id="PWE86463.1"/>
    </source>
</evidence>
<dbReference type="AlphaFoldDB" id="A0A173QWS6"/>
<reference evidence="2 4" key="2">
    <citation type="submission" date="2015-09" db="EMBL/GenBank/DDBJ databases">
        <authorList>
            <consortium name="Pathogen Informatics"/>
        </authorList>
    </citation>
    <scope>NUCLEOTIDE SEQUENCE [LARGE SCALE GENOMIC DNA]</scope>
    <source>
        <strain evidence="2 4">2789STDY5608891</strain>
    </source>
</reference>
<accession>A0A173QWS6</accession>
<dbReference type="EMBL" id="CYYA01000001">
    <property type="protein sequence ID" value="CUM69728.1"/>
    <property type="molecule type" value="Genomic_DNA"/>
</dbReference>
<gene>
    <name evidence="2" type="ORF">ERS852448_00044</name>
    <name evidence="3" type="ORF">LG34_09795</name>
</gene>
<evidence type="ECO:0000313" key="4">
    <source>
        <dbReference type="Proteomes" id="UP000095492"/>
    </source>
</evidence>
<evidence type="ECO:0000313" key="5">
    <source>
        <dbReference type="Proteomes" id="UP000245288"/>
    </source>
</evidence>
<keyword evidence="1" id="KW-0812">Transmembrane</keyword>
<evidence type="ECO:0000256" key="1">
    <source>
        <dbReference type="SAM" id="Phobius"/>
    </source>
</evidence>
<reference evidence="3 5" key="1">
    <citation type="submission" date="2014-09" db="EMBL/GenBank/DDBJ databases">
        <title>Butyrate-producing bacteria isolated from human gut.</title>
        <authorList>
            <person name="Zhang Q."/>
            <person name="Zhao L."/>
        </authorList>
    </citation>
    <scope>NUCLEOTIDE SEQUENCE [LARGE SCALE GENOMIC DNA]</scope>
    <source>
        <strain evidence="3 5">21</strain>
    </source>
</reference>
<organism evidence="2 4">
    <name type="scientific">Eubacterium ramulus</name>
    <dbReference type="NCBI Taxonomy" id="39490"/>
    <lineage>
        <taxon>Bacteria</taxon>
        <taxon>Bacillati</taxon>
        <taxon>Bacillota</taxon>
        <taxon>Clostridia</taxon>
        <taxon>Eubacteriales</taxon>
        <taxon>Eubacteriaceae</taxon>
        <taxon>Eubacterium</taxon>
    </lineage>
</organism>
<dbReference type="Proteomes" id="UP000245288">
    <property type="component" value="Unassembled WGS sequence"/>
</dbReference>
<proteinExistence type="predicted"/>
<keyword evidence="1" id="KW-0472">Membrane</keyword>